<organism evidence="1 2">
    <name type="scientific">Cymbomonas tetramitiformis</name>
    <dbReference type="NCBI Taxonomy" id="36881"/>
    <lineage>
        <taxon>Eukaryota</taxon>
        <taxon>Viridiplantae</taxon>
        <taxon>Chlorophyta</taxon>
        <taxon>Pyramimonadophyceae</taxon>
        <taxon>Pyramimonadales</taxon>
        <taxon>Pyramimonadaceae</taxon>
        <taxon>Cymbomonas</taxon>
    </lineage>
</organism>
<proteinExistence type="predicted"/>
<gene>
    <name evidence="1" type="ORF">CYMTET_36613</name>
</gene>
<reference evidence="1 2" key="1">
    <citation type="journal article" date="2015" name="Genome Biol. Evol.">
        <title>Comparative Genomics of a Bacterivorous Green Alga Reveals Evolutionary Causalities and Consequences of Phago-Mixotrophic Mode of Nutrition.</title>
        <authorList>
            <person name="Burns J.A."/>
            <person name="Paasch A."/>
            <person name="Narechania A."/>
            <person name="Kim E."/>
        </authorList>
    </citation>
    <scope>NUCLEOTIDE SEQUENCE [LARGE SCALE GENOMIC DNA]</scope>
    <source>
        <strain evidence="1 2">PLY_AMNH</strain>
    </source>
</reference>
<evidence type="ECO:0008006" key="3">
    <source>
        <dbReference type="Google" id="ProtNLM"/>
    </source>
</evidence>
<evidence type="ECO:0000313" key="2">
    <source>
        <dbReference type="Proteomes" id="UP001190700"/>
    </source>
</evidence>
<dbReference type="AlphaFoldDB" id="A0AAE0CHC7"/>
<accession>A0AAE0CHC7</accession>
<sequence>MDLEDAVALPHVLELLGIRELVCSTLSCADLFCLSQTCKSLQNCLRDVEELTRWACSKGRQLQLYSRAHSSCELSLSLCQRVRDAIREVSDHGDLQFSCGIATPSVTLCEAHTRAFCWPLVSQLCLKPEYFSFLHGTHQPEYGTPTICEEDIALVLGIKATLWAEAATGWLHIGDELNTTMRTQAVLLSTTGQFIYLEHHLISLDNCRGSSDSPGGMEQRVTGLVSPTISDLTKCVSENYPRLLPILFDLGLRNLPPAAPQRNAKQLYCLGTSTEGIAWQGCKADRWESLMCTEPITDQISAFLGERGVSLNRSPVAQRSWPLAA</sequence>
<name>A0AAE0CHC7_9CHLO</name>
<dbReference type="Proteomes" id="UP001190700">
    <property type="component" value="Unassembled WGS sequence"/>
</dbReference>
<evidence type="ECO:0000313" key="1">
    <source>
        <dbReference type="EMBL" id="KAK3254165.1"/>
    </source>
</evidence>
<dbReference type="EMBL" id="LGRX02024043">
    <property type="protein sequence ID" value="KAK3254165.1"/>
    <property type="molecule type" value="Genomic_DNA"/>
</dbReference>
<protein>
    <recommendedName>
        <fullName evidence="3">F-box domain-containing protein</fullName>
    </recommendedName>
</protein>
<keyword evidence="2" id="KW-1185">Reference proteome</keyword>
<comment type="caution">
    <text evidence="1">The sequence shown here is derived from an EMBL/GenBank/DDBJ whole genome shotgun (WGS) entry which is preliminary data.</text>
</comment>